<gene>
    <name evidence="2" type="ORF">C7435_0548</name>
</gene>
<evidence type="ECO:0000256" key="1">
    <source>
        <dbReference type="SAM" id="MobiDB-lite"/>
    </source>
</evidence>
<feature type="compositionally biased region" description="Polar residues" evidence="1">
    <location>
        <begin position="45"/>
        <end position="68"/>
    </location>
</feature>
<feature type="region of interest" description="Disordered" evidence="1">
    <location>
        <begin position="124"/>
        <end position="150"/>
    </location>
</feature>
<dbReference type="OrthoDB" id="8481382at2"/>
<evidence type="ECO:0000313" key="2">
    <source>
        <dbReference type="EMBL" id="RKR04104.1"/>
    </source>
</evidence>
<name>A0A495DMF0_9PROT</name>
<feature type="region of interest" description="Disordered" evidence="1">
    <location>
        <begin position="1"/>
        <end position="69"/>
    </location>
</feature>
<feature type="compositionally biased region" description="Low complexity" evidence="1">
    <location>
        <begin position="124"/>
        <end position="134"/>
    </location>
</feature>
<accession>A0A495DMF0</accession>
<proteinExistence type="predicted"/>
<dbReference type="RefSeq" id="WP_121209919.1">
    <property type="nucleotide sequence ID" value="NZ_RBIM01000001.1"/>
</dbReference>
<protein>
    <submittedName>
        <fullName evidence="2">Uncharacterized protein</fullName>
    </submittedName>
</protein>
<dbReference type="AlphaFoldDB" id="A0A495DMF0"/>
<evidence type="ECO:0000313" key="3">
    <source>
        <dbReference type="Proteomes" id="UP000273675"/>
    </source>
</evidence>
<organism evidence="2 3">
    <name type="scientific">Maricaulis maris</name>
    <dbReference type="NCBI Taxonomy" id="74318"/>
    <lineage>
        <taxon>Bacteria</taxon>
        <taxon>Pseudomonadati</taxon>
        <taxon>Pseudomonadota</taxon>
        <taxon>Alphaproteobacteria</taxon>
        <taxon>Maricaulales</taxon>
        <taxon>Maricaulaceae</taxon>
        <taxon>Maricaulis</taxon>
    </lineage>
</organism>
<reference evidence="2 3" key="1">
    <citation type="submission" date="2018-10" db="EMBL/GenBank/DDBJ databases">
        <title>Genomic Encyclopedia of Type Strains, Phase IV (KMG-IV): sequencing the most valuable type-strain genomes for metagenomic binning, comparative biology and taxonomic classification.</title>
        <authorList>
            <person name="Goeker M."/>
        </authorList>
    </citation>
    <scope>NUCLEOTIDE SEQUENCE [LARGE SCALE GENOMIC DNA]</scope>
    <source>
        <strain evidence="2 3">DSM 4734</strain>
    </source>
</reference>
<dbReference type="EMBL" id="RBIM01000001">
    <property type="protein sequence ID" value="RKR04104.1"/>
    <property type="molecule type" value="Genomic_DNA"/>
</dbReference>
<feature type="compositionally biased region" description="Polar residues" evidence="1">
    <location>
        <begin position="135"/>
        <end position="150"/>
    </location>
</feature>
<dbReference type="Proteomes" id="UP000273675">
    <property type="component" value="Unassembled WGS sequence"/>
</dbReference>
<comment type="caution">
    <text evidence="2">The sequence shown here is derived from an EMBL/GenBank/DDBJ whole genome shotgun (WGS) entry which is preliminary data.</text>
</comment>
<sequence>MSVSGIGPTAVNPFLTATSRPETARTEEVRTATTATSQYPAARTTAKSTASPGSSQTEPTSKALSTEESAAVSEFLRWANMTPAERIRAQYLEQEGLSEDSLAALPEEERERIEMEIQQRIRDALGGTADGAGTSQRANQAYQATSGLAV</sequence>